<proteinExistence type="predicted"/>
<reference evidence="4" key="2">
    <citation type="submission" date="2017-06" db="EMBL/GenBank/DDBJ databases">
        <title>WGS assembly of Brachypodium distachyon.</title>
        <authorList>
            <consortium name="The International Brachypodium Initiative"/>
            <person name="Lucas S."/>
            <person name="Harmon-Smith M."/>
            <person name="Lail K."/>
            <person name="Tice H."/>
            <person name="Grimwood J."/>
            <person name="Bruce D."/>
            <person name="Barry K."/>
            <person name="Shu S."/>
            <person name="Lindquist E."/>
            <person name="Wang M."/>
            <person name="Pitluck S."/>
            <person name="Vogel J.P."/>
            <person name="Garvin D.F."/>
            <person name="Mockler T.C."/>
            <person name="Schmutz J."/>
            <person name="Rokhsar D."/>
            <person name="Bevan M.W."/>
        </authorList>
    </citation>
    <scope>NUCLEOTIDE SEQUENCE</scope>
    <source>
        <strain evidence="4">Bd21</strain>
    </source>
</reference>
<keyword evidence="6" id="KW-1185">Reference proteome</keyword>
<dbReference type="OrthoDB" id="694978at2759"/>
<dbReference type="Pfam" id="PF03101">
    <property type="entry name" value="FAR1"/>
    <property type="match status" value="1"/>
</dbReference>
<dbReference type="Gramene" id="PNT66616">
    <property type="protein sequence ID" value="PNT66616"/>
    <property type="gene ID" value="BRADI_3g14892v3"/>
</dbReference>
<dbReference type="InterPro" id="IPR004330">
    <property type="entry name" value="FAR1_DNA_bnd_dom"/>
</dbReference>
<dbReference type="EnsemblPlants" id="PNT66616">
    <property type="protein sequence ID" value="PNT66616"/>
    <property type="gene ID" value="BRADI_3g14892v3"/>
</dbReference>
<dbReference type="PANTHER" id="PTHR47718">
    <property type="entry name" value="OS01G0519700 PROTEIN"/>
    <property type="match status" value="1"/>
</dbReference>
<dbReference type="Proteomes" id="UP000008810">
    <property type="component" value="Chromosome 3"/>
</dbReference>
<organism evidence="4">
    <name type="scientific">Brachypodium distachyon</name>
    <name type="common">Purple false brome</name>
    <name type="synonym">Trachynia distachya</name>
    <dbReference type="NCBI Taxonomy" id="15368"/>
    <lineage>
        <taxon>Eukaryota</taxon>
        <taxon>Viridiplantae</taxon>
        <taxon>Streptophyta</taxon>
        <taxon>Embryophyta</taxon>
        <taxon>Tracheophyta</taxon>
        <taxon>Spermatophyta</taxon>
        <taxon>Magnoliopsida</taxon>
        <taxon>Liliopsida</taxon>
        <taxon>Poales</taxon>
        <taxon>Poaceae</taxon>
        <taxon>BOP clade</taxon>
        <taxon>Pooideae</taxon>
        <taxon>Stipodae</taxon>
        <taxon>Brachypodieae</taxon>
        <taxon>Brachypodium</taxon>
    </lineage>
</organism>
<evidence type="ECO:0000256" key="1">
    <source>
        <dbReference type="SAM" id="MobiDB-lite"/>
    </source>
</evidence>
<feature type="region of interest" description="Disordered" evidence="1">
    <location>
        <begin position="127"/>
        <end position="148"/>
    </location>
</feature>
<dbReference type="AlphaFoldDB" id="A0A2K2CX72"/>
<dbReference type="PANTHER" id="PTHR47718:SF5">
    <property type="entry name" value="PROTEIN FAR1-RELATED SEQUENCE 8-LIKE"/>
    <property type="match status" value="1"/>
</dbReference>
<feature type="domain" description="MULE transposase" evidence="3">
    <location>
        <begin position="486"/>
        <end position="579"/>
    </location>
</feature>
<evidence type="ECO:0000313" key="4">
    <source>
        <dbReference type="EMBL" id="PNT66616.1"/>
    </source>
</evidence>
<reference evidence="5" key="3">
    <citation type="submission" date="2018-08" db="UniProtKB">
        <authorList>
            <consortium name="EnsemblPlants"/>
        </authorList>
    </citation>
    <scope>IDENTIFICATION</scope>
    <source>
        <strain evidence="5">cv. Bd21</strain>
    </source>
</reference>
<dbReference type="STRING" id="15368.A0A2K2CX72"/>
<dbReference type="RefSeq" id="XP_024317768.1">
    <property type="nucleotide sequence ID" value="XM_024462000.1"/>
</dbReference>
<name>A0A2K2CX72_BRADI</name>
<evidence type="ECO:0000313" key="6">
    <source>
        <dbReference type="Proteomes" id="UP000008810"/>
    </source>
</evidence>
<evidence type="ECO:0000259" key="2">
    <source>
        <dbReference type="Pfam" id="PF03101"/>
    </source>
</evidence>
<accession>A0A2K2CX72</accession>
<dbReference type="EMBL" id="CM000882">
    <property type="protein sequence ID" value="PNT66616.1"/>
    <property type="molecule type" value="Genomic_DNA"/>
</dbReference>
<gene>
    <name evidence="5" type="primary">LOC112271820</name>
    <name evidence="4" type="ORF">BRADI_3g14892v3</name>
</gene>
<evidence type="ECO:0000313" key="5">
    <source>
        <dbReference type="EnsemblPlants" id="PNT66616"/>
    </source>
</evidence>
<sequence>MAEEHDTYQGIMDSYGDFLLGPSRYPGFQQVTRQTIHLADAPPCVESSDSIRCAEGMVVAGQEAVDPYMPTQISDDSVQNLLGHHVAREQPACGSFTEMPQDSFYPRYEHILHEPMGSENKTFMITGRDGRGSYPEEPDDGQCNDQDPALSDDDACVSEDENAETYHVSVDSENLSTAIDKTAQTGNGQTHRFDKQAHAEHTIEVEQLSKEDIENYLQNETLISSQSCSQEIRAQHVPRIDMSFCSHVEAFAFYNTYASIVGFSAKIAGNYHRRGTAADAVTRYTYRCNRAGKVVSREVLEERKRKRDQNRKTKDGLACPVQLNKPRNKNSIDVTDCHATMVVTLKGDKWIVTKIELEHNHVLSPPGEAKFLRSHKHMTDEEKLLIRTMNAVKLPSRKIMAILAGFRGGISALPYTKKDINNYRTAIRNESNQNDMMMVIDFFKKKQMEDPRFYYAFRIDDENKVQNIFWADGHCRRFYHLYGDCVSFDTTYKTNKYNLPFAPFVGITGHGDNCLFACAILQNETIETFTWLFEEFLQCMRGKMPLTIITDQDVAMKQAIPRVFTQTTHRNCLFHIKKKAEEKCARCFATKRTLHVEFNDIINRSQTEEEFETLWQAMIQKYRFENVKYFQHMWEIRKNFVPVYFKKDFFSLHTFYSQE</sequence>
<protein>
    <submittedName>
        <fullName evidence="4 5">Uncharacterized protein</fullName>
    </submittedName>
</protein>
<feature type="domain" description="FAR1" evidence="2">
    <location>
        <begin position="253"/>
        <end position="364"/>
    </location>
</feature>
<dbReference type="InterPro" id="IPR018289">
    <property type="entry name" value="MULE_transposase_dom"/>
</dbReference>
<reference evidence="4 5" key="1">
    <citation type="journal article" date="2010" name="Nature">
        <title>Genome sequencing and analysis of the model grass Brachypodium distachyon.</title>
        <authorList>
            <consortium name="International Brachypodium Initiative"/>
        </authorList>
    </citation>
    <scope>NUCLEOTIDE SEQUENCE [LARGE SCALE GENOMIC DNA]</scope>
    <source>
        <strain evidence="4">Bd21</strain>
        <strain evidence="5">cv. Bd21</strain>
    </source>
</reference>
<dbReference type="GeneID" id="112271820"/>
<evidence type="ECO:0000259" key="3">
    <source>
        <dbReference type="Pfam" id="PF10551"/>
    </source>
</evidence>
<dbReference type="Pfam" id="PF10551">
    <property type="entry name" value="MULE"/>
    <property type="match status" value="1"/>
</dbReference>